<accession>A0A8T0EFW1</accession>
<dbReference type="SUPFAM" id="SSF57716">
    <property type="entry name" value="Glucocorticoid receptor-like (DNA-binding domain)"/>
    <property type="match status" value="1"/>
</dbReference>
<keyword evidence="2" id="KW-0863">Zinc-finger</keyword>
<keyword evidence="3" id="KW-0862">Zinc</keyword>
<protein>
    <recommendedName>
        <fullName evidence="5">THAP-type domain-containing protein</fullName>
    </recommendedName>
</protein>
<dbReference type="GO" id="GO:0008270">
    <property type="term" value="F:zinc ion binding"/>
    <property type="evidence" value="ECO:0007669"/>
    <property type="project" value="UniProtKB-KW"/>
</dbReference>
<organism evidence="6 7">
    <name type="scientific">Argiope bruennichi</name>
    <name type="common">Wasp spider</name>
    <name type="synonym">Aranea bruennichi</name>
    <dbReference type="NCBI Taxonomy" id="94029"/>
    <lineage>
        <taxon>Eukaryota</taxon>
        <taxon>Metazoa</taxon>
        <taxon>Ecdysozoa</taxon>
        <taxon>Arthropoda</taxon>
        <taxon>Chelicerata</taxon>
        <taxon>Arachnida</taxon>
        <taxon>Araneae</taxon>
        <taxon>Araneomorphae</taxon>
        <taxon>Entelegynae</taxon>
        <taxon>Araneoidea</taxon>
        <taxon>Araneidae</taxon>
        <taxon>Argiope</taxon>
    </lineage>
</organism>
<reference evidence="6" key="1">
    <citation type="journal article" date="2020" name="bioRxiv">
        <title>Chromosome-level reference genome of the European wasp spider Argiope bruennichi: a resource for studies on range expansion and evolutionary adaptation.</title>
        <authorList>
            <person name="Sheffer M.M."/>
            <person name="Hoppe A."/>
            <person name="Krehenwinkel H."/>
            <person name="Uhl G."/>
            <person name="Kuss A.W."/>
            <person name="Jensen L."/>
            <person name="Jensen C."/>
            <person name="Gillespie R.G."/>
            <person name="Hoff K.J."/>
            <person name="Prost S."/>
        </authorList>
    </citation>
    <scope>NUCLEOTIDE SEQUENCE</scope>
</reference>
<keyword evidence="4" id="KW-0238">DNA-binding</keyword>
<comment type="caution">
    <text evidence="6">The sequence shown here is derived from an EMBL/GenBank/DDBJ whole genome shotgun (WGS) entry which is preliminary data.</text>
</comment>
<dbReference type="InterPro" id="IPR006612">
    <property type="entry name" value="THAP_Znf"/>
</dbReference>
<keyword evidence="1" id="KW-0479">Metal-binding</keyword>
<dbReference type="Proteomes" id="UP000807504">
    <property type="component" value="Unassembled WGS sequence"/>
</dbReference>
<evidence type="ECO:0000313" key="7">
    <source>
        <dbReference type="Proteomes" id="UP000807504"/>
    </source>
</evidence>
<evidence type="ECO:0000256" key="4">
    <source>
        <dbReference type="ARBA" id="ARBA00023125"/>
    </source>
</evidence>
<evidence type="ECO:0000256" key="2">
    <source>
        <dbReference type="ARBA" id="ARBA00022771"/>
    </source>
</evidence>
<sequence>MSYKCSVPACHGNYDEENKVAVFGYPTDEALKEKWLHAIPIKIFASTKNSKSLPENRYQQLERAIRKINKLATS</sequence>
<reference evidence="6" key="2">
    <citation type="submission" date="2020-06" db="EMBL/GenBank/DDBJ databases">
        <authorList>
            <person name="Sheffer M."/>
        </authorList>
    </citation>
    <scope>NUCLEOTIDE SEQUENCE</scope>
</reference>
<dbReference type="GO" id="GO:0003677">
    <property type="term" value="F:DNA binding"/>
    <property type="evidence" value="ECO:0007669"/>
    <property type="project" value="UniProtKB-KW"/>
</dbReference>
<keyword evidence="7" id="KW-1185">Reference proteome</keyword>
<feature type="domain" description="THAP-type" evidence="5">
    <location>
        <begin position="5"/>
        <end position="49"/>
    </location>
</feature>
<evidence type="ECO:0000313" key="6">
    <source>
        <dbReference type="EMBL" id="KAF8771821.1"/>
    </source>
</evidence>
<proteinExistence type="predicted"/>
<dbReference type="AlphaFoldDB" id="A0A8T0EFW1"/>
<evidence type="ECO:0000256" key="1">
    <source>
        <dbReference type="ARBA" id="ARBA00022723"/>
    </source>
</evidence>
<evidence type="ECO:0000256" key="3">
    <source>
        <dbReference type="ARBA" id="ARBA00022833"/>
    </source>
</evidence>
<dbReference type="EMBL" id="JABXBU010002228">
    <property type="protein sequence ID" value="KAF8771821.1"/>
    <property type="molecule type" value="Genomic_DNA"/>
</dbReference>
<evidence type="ECO:0000259" key="5">
    <source>
        <dbReference type="Pfam" id="PF05485"/>
    </source>
</evidence>
<gene>
    <name evidence="6" type="ORF">HNY73_019191</name>
</gene>
<name>A0A8T0EFW1_ARGBR</name>
<dbReference type="Pfam" id="PF05485">
    <property type="entry name" value="THAP"/>
    <property type="match status" value="1"/>
</dbReference>